<keyword evidence="3" id="KW-1003">Cell membrane</keyword>
<feature type="transmembrane region" description="Helical" evidence="7">
    <location>
        <begin position="286"/>
        <end position="306"/>
    </location>
</feature>
<proteinExistence type="inferred from homology"/>
<feature type="transmembrane region" description="Helical" evidence="7">
    <location>
        <begin position="344"/>
        <end position="366"/>
    </location>
</feature>
<comment type="subcellular location">
    <subcellularLocation>
        <location evidence="1">Cell membrane</location>
        <topology evidence="1">Multi-pass membrane protein</topology>
    </subcellularLocation>
</comment>
<name>A0A2N0ZA66_9BACI</name>
<comment type="caution">
    <text evidence="8">The sequence shown here is derived from an EMBL/GenBank/DDBJ whole genome shotgun (WGS) entry which is preliminary data.</text>
</comment>
<dbReference type="EMBL" id="PISD01000068">
    <property type="protein sequence ID" value="PKG26403.1"/>
    <property type="molecule type" value="Genomic_DNA"/>
</dbReference>
<evidence type="ECO:0000256" key="5">
    <source>
        <dbReference type="ARBA" id="ARBA00022989"/>
    </source>
</evidence>
<sequence length="369" mass="39960">MKCKTRNVIRLKYNFLTGGVKVERQQIRHNQVKPKPPINKNAAALVKGIALTFFLAILAGQLANIPLLSIMGMMILAIILGGLYGNLFSVPESAQAGITFSSKILLRTGIILLGFRLNLQQIIDAGFSILIIDVIVIAFTMCFILTLGKWFNINMNLAALLAAGTAICGAAAIVALAPIVKSKHEHTAIAVSCIAVLGTIGALLFIFLYPYLPLTDKEYGIIVGASLHELAHVIAGAVPGGDISSDSAVLVKLGRVLLLIPVAVLISYFLNRKKQNHSRKLRDLPVPWFIFGFILMSIINTFQWIPQQIIDYLLLASTYLLAMGMAGLGLNIKWKDFAAVGFKPIAVAVIGFVGLLAISPILLLIYNYL</sequence>
<evidence type="ECO:0000313" key="8">
    <source>
        <dbReference type="EMBL" id="PKG26403.1"/>
    </source>
</evidence>
<keyword evidence="9" id="KW-1185">Reference proteome</keyword>
<dbReference type="AlphaFoldDB" id="A0A2N0ZA66"/>
<feature type="transmembrane region" description="Helical" evidence="7">
    <location>
        <begin position="312"/>
        <end position="332"/>
    </location>
</feature>
<evidence type="ECO:0000256" key="4">
    <source>
        <dbReference type="ARBA" id="ARBA00022692"/>
    </source>
</evidence>
<feature type="transmembrane region" description="Helical" evidence="7">
    <location>
        <begin position="187"/>
        <end position="209"/>
    </location>
</feature>
<keyword evidence="6 7" id="KW-0472">Membrane</keyword>
<dbReference type="PANTHER" id="PTHR30106">
    <property type="entry name" value="INNER MEMBRANE PROTEIN YEIH-RELATED"/>
    <property type="match status" value="1"/>
</dbReference>
<feature type="transmembrane region" description="Helical" evidence="7">
    <location>
        <begin position="67"/>
        <end position="88"/>
    </location>
</feature>
<evidence type="ECO:0000313" key="9">
    <source>
        <dbReference type="Proteomes" id="UP000233343"/>
    </source>
</evidence>
<dbReference type="InterPro" id="IPR018383">
    <property type="entry name" value="UPF0324_pro"/>
</dbReference>
<feature type="transmembrane region" description="Helical" evidence="7">
    <location>
        <begin position="127"/>
        <end position="151"/>
    </location>
</feature>
<keyword evidence="5 7" id="KW-1133">Transmembrane helix</keyword>
<evidence type="ECO:0000256" key="6">
    <source>
        <dbReference type="ARBA" id="ARBA00023136"/>
    </source>
</evidence>
<dbReference type="Proteomes" id="UP000233343">
    <property type="component" value="Unassembled WGS sequence"/>
</dbReference>
<reference evidence="8 9" key="1">
    <citation type="journal article" date="2010" name="Int. J. Syst. Evol. Microbiol.">
        <title>Bacillus horneckiae sp. nov., isolated from a spacecraft-assembly clean room.</title>
        <authorList>
            <person name="Vaishampayan P."/>
            <person name="Probst A."/>
            <person name="Krishnamurthi S."/>
            <person name="Ghosh S."/>
            <person name="Osman S."/>
            <person name="McDowall A."/>
            <person name="Ruckmani A."/>
            <person name="Mayilraj S."/>
            <person name="Venkateswaran K."/>
        </authorList>
    </citation>
    <scope>NUCLEOTIDE SEQUENCE [LARGE SCALE GENOMIC DNA]</scope>
    <source>
        <strain evidence="9">1PO1SC</strain>
    </source>
</reference>
<evidence type="ECO:0000256" key="1">
    <source>
        <dbReference type="ARBA" id="ARBA00004651"/>
    </source>
</evidence>
<organism evidence="8 9">
    <name type="scientific">Cytobacillus horneckiae</name>
    <dbReference type="NCBI Taxonomy" id="549687"/>
    <lineage>
        <taxon>Bacteria</taxon>
        <taxon>Bacillati</taxon>
        <taxon>Bacillota</taxon>
        <taxon>Bacilli</taxon>
        <taxon>Bacillales</taxon>
        <taxon>Bacillaceae</taxon>
        <taxon>Cytobacillus</taxon>
    </lineage>
</organism>
<gene>
    <name evidence="8" type="ORF">CWS20_24180</name>
</gene>
<dbReference type="GO" id="GO:0005886">
    <property type="term" value="C:plasma membrane"/>
    <property type="evidence" value="ECO:0007669"/>
    <property type="project" value="UniProtKB-SubCell"/>
</dbReference>
<evidence type="ECO:0000256" key="2">
    <source>
        <dbReference type="ARBA" id="ARBA00007977"/>
    </source>
</evidence>
<dbReference type="PANTHER" id="PTHR30106:SF2">
    <property type="entry name" value="UPF0324 INNER MEMBRANE PROTEIN YEIH"/>
    <property type="match status" value="1"/>
</dbReference>
<evidence type="ECO:0000256" key="3">
    <source>
        <dbReference type="ARBA" id="ARBA00022475"/>
    </source>
</evidence>
<evidence type="ECO:0000256" key="7">
    <source>
        <dbReference type="SAM" id="Phobius"/>
    </source>
</evidence>
<accession>A0A2N0ZA66</accession>
<feature type="transmembrane region" description="Helical" evidence="7">
    <location>
        <begin position="157"/>
        <end position="180"/>
    </location>
</feature>
<dbReference type="Pfam" id="PF03601">
    <property type="entry name" value="Cons_hypoth698"/>
    <property type="match status" value="1"/>
</dbReference>
<comment type="similarity">
    <text evidence="2">Belongs to the UPF0324 family.</text>
</comment>
<protein>
    <submittedName>
        <fullName evidence="8">Putative sulfate exporter family transporter</fullName>
    </submittedName>
</protein>
<feature type="transmembrane region" description="Helical" evidence="7">
    <location>
        <begin position="42"/>
        <end position="60"/>
    </location>
</feature>
<feature type="transmembrane region" description="Helical" evidence="7">
    <location>
        <begin position="249"/>
        <end position="270"/>
    </location>
</feature>
<keyword evidence="4 7" id="KW-0812">Transmembrane</keyword>